<sequence length="323" mass="35979">MHSGDEHYEWDANVPSRESFEQRLDRAYADLDKAMEAHKELTLPELELLDAWRNLVSESCVAEGLFDESHPDPGVCADLHRLAKAYRAPNGASLARPPNPINKASPQLTAVLCKSGMSVSSLLNAITTSWHKKFSRSDDVARAKFSEWVKGIETFVGLKTRDRHRTHDRWAGASIEDREGVVEFLWVTLRMLESGACGPGHLPDWKQNRSFKSIGETHDLSKATQSLTIGSSGTRSHSPPRDSDRGSHGMASSVLLSSEEMQLTVLASQRSTYRDRRDTHSGRDARGRSRSPGQRDTDMSYSLAHALLGRPLSTRKARIYGML</sequence>
<dbReference type="AlphaFoldDB" id="A0A0K3CD73"/>
<proteinExistence type="predicted"/>
<feature type="compositionally biased region" description="Polar residues" evidence="1">
    <location>
        <begin position="222"/>
        <end position="237"/>
    </location>
</feature>
<accession>A0A0K3CD73</accession>
<dbReference type="Proteomes" id="UP000199069">
    <property type="component" value="Unassembled WGS sequence"/>
</dbReference>
<organism evidence="2 3">
    <name type="scientific">Rhodotorula toruloides</name>
    <name type="common">Yeast</name>
    <name type="synonym">Rhodosporidium toruloides</name>
    <dbReference type="NCBI Taxonomy" id="5286"/>
    <lineage>
        <taxon>Eukaryota</taxon>
        <taxon>Fungi</taxon>
        <taxon>Dikarya</taxon>
        <taxon>Basidiomycota</taxon>
        <taxon>Pucciniomycotina</taxon>
        <taxon>Microbotryomycetes</taxon>
        <taxon>Sporidiobolales</taxon>
        <taxon>Sporidiobolaceae</taxon>
        <taxon>Rhodotorula</taxon>
    </lineage>
</organism>
<feature type="region of interest" description="Disordered" evidence="1">
    <location>
        <begin position="267"/>
        <end position="298"/>
    </location>
</feature>
<evidence type="ECO:0000313" key="2">
    <source>
        <dbReference type="EMBL" id="CTR06495.1"/>
    </source>
</evidence>
<keyword evidence="3" id="KW-1185">Reference proteome</keyword>
<reference evidence="2 3" key="1">
    <citation type="submission" date="2015-07" db="EMBL/GenBank/DDBJ databases">
        <authorList>
            <person name="Cajimat M.N.B."/>
            <person name="Milazzo M.L."/>
            <person name="Fulhorst C.F."/>
        </authorList>
    </citation>
    <scope>NUCLEOTIDE SEQUENCE [LARGE SCALE GENOMIC DNA]</scope>
    <source>
        <strain evidence="2">Single colony</strain>
    </source>
</reference>
<feature type="region of interest" description="Disordered" evidence="1">
    <location>
        <begin position="222"/>
        <end position="250"/>
    </location>
</feature>
<name>A0A0K3CD73_RHOTO</name>
<dbReference type="EMBL" id="CWKI01000004">
    <property type="protein sequence ID" value="CTR06495.1"/>
    <property type="molecule type" value="Genomic_DNA"/>
</dbReference>
<evidence type="ECO:0000313" key="3">
    <source>
        <dbReference type="Proteomes" id="UP000199069"/>
    </source>
</evidence>
<protein>
    <submittedName>
        <fullName evidence="2">BY PROTMAP: gi|342319820|gb|EGU11766.1| Antifreeze glycoprotein [Rhodotorula glutinis ATCC 204091]</fullName>
    </submittedName>
</protein>
<gene>
    <name evidence="2" type="primary">FGENESH: predicted gene_4.132</name>
    <name evidence="2" type="ORF">BN2166_0023560</name>
</gene>
<feature type="compositionally biased region" description="Basic and acidic residues" evidence="1">
    <location>
        <begin position="272"/>
        <end position="298"/>
    </location>
</feature>
<evidence type="ECO:0000256" key="1">
    <source>
        <dbReference type="SAM" id="MobiDB-lite"/>
    </source>
</evidence>